<dbReference type="GO" id="GO:0015074">
    <property type="term" value="P:DNA integration"/>
    <property type="evidence" value="ECO:0007669"/>
    <property type="project" value="InterPro"/>
</dbReference>
<feature type="non-terminal residue" evidence="2">
    <location>
        <position position="1"/>
    </location>
</feature>
<dbReference type="InterPro" id="IPR012337">
    <property type="entry name" value="RNaseH-like_sf"/>
</dbReference>
<gene>
    <name evidence="2" type="ORF">S12H4_37684</name>
</gene>
<protein>
    <recommendedName>
        <fullName evidence="1">Integrase catalytic domain-containing protein</fullName>
    </recommendedName>
</protein>
<evidence type="ECO:0000259" key="1">
    <source>
        <dbReference type="PROSITE" id="PS50994"/>
    </source>
</evidence>
<dbReference type="EMBL" id="BARW01022610">
    <property type="protein sequence ID" value="GAI88164.1"/>
    <property type="molecule type" value="Genomic_DNA"/>
</dbReference>
<dbReference type="InterPro" id="IPR036397">
    <property type="entry name" value="RNaseH_sf"/>
</dbReference>
<evidence type="ECO:0000313" key="2">
    <source>
        <dbReference type="EMBL" id="GAI88164.1"/>
    </source>
</evidence>
<accession>X1U773</accession>
<dbReference type="AlphaFoldDB" id="X1U773"/>
<reference evidence="2" key="1">
    <citation type="journal article" date="2014" name="Front. Microbiol.">
        <title>High frequency of phylogenetically diverse reductive dehalogenase-homologous genes in deep subseafloor sedimentary metagenomes.</title>
        <authorList>
            <person name="Kawai M."/>
            <person name="Futagami T."/>
            <person name="Toyoda A."/>
            <person name="Takaki Y."/>
            <person name="Nishi S."/>
            <person name="Hori S."/>
            <person name="Arai W."/>
            <person name="Tsubouchi T."/>
            <person name="Morono Y."/>
            <person name="Uchiyama I."/>
            <person name="Ito T."/>
            <person name="Fujiyama A."/>
            <person name="Inagaki F."/>
            <person name="Takami H."/>
        </authorList>
    </citation>
    <scope>NUCLEOTIDE SEQUENCE</scope>
    <source>
        <strain evidence="2">Expedition CK06-06</strain>
    </source>
</reference>
<dbReference type="GO" id="GO:0003676">
    <property type="term" value="F:nucleic acid binding"/>
    <property type="evidence" value="ECO:0007669"/>
    <property type="project" value="InterPro"/>
</dbReference>
<sequence>QLHKNFTDDQVKSLLKSYLDKKIKINYILQMLRIKRRRFFELLAKYRKDPDSFSIQYERKTINRKIDPDIERNIIQELKIEKDLIKAKDIPIKWYNYSYIKDLLEQKYSQKVSLPTIIDRAKRNNFYFLRPKRKAHDREVITNYPGELIQHDSSHHQFAPYAEKWYLITSIDDYSRLILYASLVERETTWEHILALEDVLLKYGFPLAYYVDSHSIFRFVQGRDSFWRNHYKLTDEANPQWKQVLDDCRVKVTYALSPQAKGKIERP</sequence>
<comment type="caution">
    <text evidence="2">The sequence shown here is derived from an EMBL/GenBank/DDBJ whole genome shotgun (WGS) entry which is preliminary data.</text>
</comment>
<feature type="non-terminal residue" evidence="2">
    <location>
        <position position="267"/>
    </location>
</feature>
<dbReference type="Gene3D" id="3.30.420.10">
    <property type="entry name" value="Ribonuclease H-like superfamily/Ribonuclease H"/>
    <property type="match status" value="1"/>
</dbReference>
<name>X1U773_9ZZZZ</name>
<dbReference type="SUPFAM" id="SSF53098">
    <property type="entry name" value="Ribonuclease H-like"/>
    <property type="match status" value="1"/>
</dbReference>
<feature type="domain" description="Integrase catalytic" evidence="1">
    <location>
        <begin position="141"/>
        <end position="267"/>
    </location>
</feature>
<proteinExistence type="predicted"/>
<organism evidence="2">
    <name type="scientific">marine sediment metagenome</name>
    <dbReference type="NCBI Taxonomy" id="412755"/>
    <lineage>
        <taxon>unclassified sequences</taxon>
        <taxon>metagenomes</taxon>
        <taxon>ecological metagenomes</taxon>
    </lineage>
</organism>
<dbReference type="PROSITE" id="PS50994">
    <property type="entry name" value="INTEGRASE"/>
    <property type="match status" value="1"/>
</dbReference>
<dbReference type="InterPro" id="IPR001584">
    <property type="entry name" value="Integrase_cat-core"/>
</dbReference>